<comment type="caution">
    <text evidence="2">The sequence shown here is derived from an EMBL/GenBank/DDBJ whole genome shotgun (WGS) entry which is preliminary data.</text>
</comment>
<protein>
    <submittedName>
        <fullName evidence="2">Uncharacterized protein</fullName>
    </submittedName>
</protein>
<dbReference type="EMBL" id="JAQQWL010000006">
    <property type="protein sequence ID" value="KAK8069959.1"/>
    <property type="molecule type" value="Genomic_DNA"/>
</dbReference>
<accession>A0ABR1VFE9</accession>
<feature type="region of interest" description="Disordered" evidence="1">
    <location>
        <begin position="1"/>
        <end position="33"/>
    </location>
</feature>
<gene>
    <name evidence="2" type="ORF">PG994_006575</name>
</gene>
<evidence type="ECO:0000256" key="1">
    <source>
        <dbReference type="SAM" id="MobiDB-lite"/>
    </source>
</evidence>
<keyword evidence="3" id="KW-1185">Reference proteome</keyword>
<dbReference type="GeneID" id="92091047"/>
<feature type="region of interest" description="Disordered" evidence="1">
    <location>
        <begin position="117"/>
        <end position="142"/>
    </location>
</feature>
<dbReference type="Proteomes" id="UP001480595">
    <property type="component" value="Unassembled WGS sequence"/>
</dbReference>
<name>A0ABR1VFE9_9PEZI</name>
<sequence length="194" mass="22537">MSAKRCARLRPASKRRQPVPPKSEEDAEGDSSSSTLECYDFYACGDVFARGTYDELVTDASRPRFRGADRGDRRCADLCPLCWTEACWGERGLVRGVRMTVRAPLLRLRRQRLIRQGRASGDGASEEGLATPPKQTEDNTLKRRVRKEQELKKWRPRGLMKGHVQIVLDDEFRIQRADRRYRRDEDLYRDDDLY</sequence>
<evidence type="ECO:0000313" key="3">
    <source>
        <dbReference type="Proteomes" id="UP001480595"/>
    </source>
</evidence>
<feature type="compositionally biased region" description="Basic residues" evidence="1">
    <location>
        <begin position="1"/>
        <end position="17"/>
    </location>
</feature>
<reference evidence="2 3" key="1">
    <citation type="submission" date="2023-01" db="EMBL/GenBank/DDBJ databases">
        <title>Analysis of 21 Apiospora genomes using comparative genomics revels a genus with tremendous synthesis potential of carbohydrate active enzymes and secondary metabolites.</title>
        <authorList>
            <person name="Sorensen T."/>
        </authorList>
    </citation>
    <scope>NUCLEOTIDE SEQUENCE [LARGE SCALE GENOMIC DNA]</scope>
    <source>
        <strain evidence="2 3">CBS 135458</strain>
    </source>
</reference>
<organism evidence="2 3">
    <name type="scientific">Apiospora phragmitis</name>
    <dbReference type="NCBI Taxonomy" id="2905665"/>
    <lineage>
        <taxon>Eukaryota</taxon>
        <taxon>Fungi</taxon>
        <taxon>Dikarya</taxon>
        <taxon>Ascomycota</taxon>
        <taxon>Pezizomycotina</taxon>
        <taxon>Sordariomycetes</taxon>
        <taxon>Xylariomycetidae</taxon>
        <taxon>Amphisphaeriales</taxon>
        <taxon>Apiosporaceae</taxon>
        <taxon>Apiospora</taxon>
    </lineage>
</organism>
<dbReference type="RefSeq" id="XP_066717253.1">
    <property type="nucleotide sequence ID" value="XM_066857984.1"/>
</dbReference>
<proteinExistence type="predicted"/>
<evidence type="ECO:0000313" key="2">
    <source>
        <dbReference type="EMBL" id="KAK8069959.1"/>
    </source>
</evidence>